<dbReference type="CDD" id="cd00038">
    <property type="entry name" value="CAP_ED"/>
    <property type="match status" value="1"/>
</dbReference>
<dbReference type="Gene3D" id="1.10.287.70">
    <property type="match status" value="1"/>
</dbReference>
<evidence type="ECO:0000313" key="11">
    <source>
        <dbReference type="EMBL" id="GFO45982.1"/>
    </source>
</evidence>
<dbReference type="EMBL" id="BLXT01008132">
    <property type="protein sequence ID" value="GFO45982.1"/>
    <property type="molecule type" value="Genomic_DNA"/>
</dbReference>
<dbReference type="FunFam" id="2.60.120.10:FF:000020">
    <property type="entry name" value="Cyclic nucleotide-gated channel beta 3"/>
    <property type="match status" value="1"/>
</dbReference>
<reference evidence="11 12" key="1">
    <citation type="journal article" date="2021" name="Elife">
        <title>Chloroplast acquisition without the gene transfer in kleptoplastic sea slugs, Plakobranchus ocellatus.</title>
        <authorList>
            <person name="Maeda T."/>
            <person name="Takahashi S."/>
            <person name="Yoshida T."/>
            <person name="Shimamura S."/>
            <person name="Takaki Y."/>
            <person name="Nagai Y."/>
            <person name="Toyoda A."/>
            <person name="Suzuki Y."/>
            <person name="Arimoto A."/>
            <person name="Ishii H."/>
            <person name="Satoh N."/>
            <person name="Nishiyama T."/>
            <person name="Hasebe M."/>
            <person name="Maruyama T."/>
            <person name="Minagawa J."/>
            <person name="Obokata J."/>
            <person name="Shigenobu S."/>
        </authorList>
    </citation>
    <scope>NUCLEOTIDE SEQUENCE [LARGE SCALE GENOMIC DNA]</scope>
</reference>
<gene>
    <name evidence="11" type="ORF">PoB_007248700</name>
</gene>
<dbReference type="GO" id="GO:0017071">
    <property type="term" value="C:intracellular cyclic nucleotide activated cation channel complex"/>
    <property type="evidence" value="ECO:0007669"/>
    <property type="project" value="TreeGrafter"/>
</dbReference>
<comment type="subcellular location">
    <subcellularLocation>
        <location evidence="1">Membrane</location>
        <topology evidence="1">Multi-pass membrane protein</topology>
    </subcellularLocation>
</comment>
<sequence>MLFLIHIETCGYYAVSSYEGIASNHWVYQGHGIAYIRCFYLATKTATSIGNNPKPTNELEYIFMTLYWLSGVFVFALLIGQIRDIVEAAGNVKDTYRKKMDSCHWYMQSINMPQELKERVRQWFLYNWDQQKTIDERSLVSSLPKKLQADLAINVHFNTLSKVRLFQDCERNLLYDLVLKLKPILFLPGDYICRKGEVGKEMYIVTQGEVEVLGGEKNSTVLATLKEGSVFGEISLLAMSGGGNRRTADVRCKGYTNVFTLSKHDFQLAMMEYPEAQAILRKRAQKLLKFNARLEQRFKEDRAAETGMQDKQSHNRTEMSGLSNALNQVADDEQCFAPQISSSDHNQNFDSRRSPMSRDQRDTKDNCMTHLSVDSLSLYESDEKSSDSSLQDLFDDFDELSLSDVLHGSSISSSFGEDDAGINGNDGSNPTRYADDFIHELSTCANNSPGRCSGNGCLEEQKNQIFFGVTDAIMKTETLSILGAECDSCNSADQVDKCPDSALSKDDLLSSDKLSCSLFKKSQSYHQCNIDEQSNTDRVVEAHFSPFDSMSTEPLLDKSCLSPRKYKKKAVSFSDSSNIFSKSNCCNSTDACCNNVSTKHKVHPTLDICSGSSSKQVKLLRSQSESGIPSQVHVHNQNSTCNDTGGKDTAIYLPTEDFFDFFEIFHDSRADTANRCSSSHISGANLPRHQKKDEGSDARVLLIGVHKSSA</sequence>
<keyword evidence="7" id="KW-1071">Ligand-gated ion channel</keyword>
<comment type="caution">
    <text evidence="11">The sequence shown here is derived from an EMBL/GenBank/DDBJ whole genome shotgun (WGS) entry which is preliminary data.</text>
</comment>
<evidence type="ECO:0000256" key="1">
    <source>
        <dbReference type="ARBA" id="ARBA00004141"/>
    </source>
</evidence>
<accession>A0AAV4DPE8</accession>
<feature type="domain" description="Cyclic nucleotide-binding" evidence="10">
    <location>
        <begin position="165"/>
        <end position="271"/>
    </location>
</feature>
<dbReference type="InterPro" id="IPR014710">
    <property type="entry name" value="RmlC-like_jellyroll"/>
</dbReference>
<dbReference type="FunFam" id="1.10.287.630:FF:000001">
    <property type="entry name" value="Cyclic nucleotide-gated channel alpha 3"/>
    <property type="match status" value="1"/>
</dbReference>
<dbReference type="SMART" id="SM00100">
    <property type="entry name" value="cNMP"/>
    <property type="match status" value="1"/>
</dbReference>
<keyword evidence="2" id="KW-0813">Transport</keyword>
<evidence type="ECO:0000256" key="5">
    <source>
        <dbReference type="ARBA" id="ARBA00023065"/>
    </source>
</evidence>
<organism evidence="11 12">
    <name type="scientific">Plakobranchus ocellatus</name>
    <dbReference type="NCBI Taxonomy" id="259542"/>
    <lineage>
        <taxon>Eukaryota</taxon>
        <taxon>Metazoa</taxon>
        <taxon>Spiralia</taxon>
        <taxon>Lophotrochozoa</taxon>
        <taxon>Mollusca</taxon>
        <taxon>Gastropoda</taxon>
        <taxon>Heterobranchia</taxon>
        <taxon>Euthyneura</taxon>
        <taxon>Panpulmonata</taxon>
        <taxon>Sacoglossa</taxon>
        <taxon>Placobranchoidea</taxon>
        <taxon>Plakobranchidae</taxon>
        <taxon>Plakobranchus</taxon>
    </lineage>
</organism>
<feature type="compositionally biased region" description="Polar residues" evidence="9">
    <location>
        <begin position="339"/>
        <end position="349"/>
    </location>
</feature>
<evidence type="ECO:0000256" key="9">
    <source>
        <dbReference type="SAM" id="MobiDB-lite"/>
    </source>
</evidence>
<dbReference type="GO" id="GO:0005223">
    <property type="term" value="F:intracellularly cGMP-activated cation channel activity"/>
    <property type="evidence" value="ECO:0007669"/>
    <property type="project" value="TreeGrafter"/>
</dbReference>
<dbReference type="Pfam" id="PF00027">
    <property type="entry name" value="cNMP_binding"/>
    <property type="match status" value="1"/>
</dbReference>
<dbReference type="InterPro" id="IPR018488">
    <property type="entry name" value="cNMP-bd_CS"/>
</dbReference>
<dbReference type="GO" id="GO:0005222">
    <property type="term" value="F:intracellularly cAMP-activated cation channel activity"/>
    <property type="evidence" value="ECO:0007669"/>
    <property type="project" value="TreeGrafter"/>
</dbReference>
<protein>
    <submittedName>
        <fullName evidence="11">Cyclic nucleotide-gated cation channel</fullName>
    </submittedName>
</protein>
<keyword evidence="12" id="KW-1185">Reference proteome</keyword>
<dbReference type="PANTHER" id="PTHR45638:SF1">
    <property type="entry name" value="CYCLIC NUCLEOTIDE-GATED ION CHANNEL SUBUNIT B, ISOFORM A"/>
    <property type="match status" value="1"/>
</dbReference>
<name>A0AAV4DPE8_9GAST</name>
<dbReference type="GO" id="GO:0005886">
    <property type="term" value="C:plasma membrane"/>
    <property type="evidence" value="ECO:0007669"/>
    <property type="project" value="TreeGrafter"/>
</dbReference>
<keyword evidence="3" id="KW-0812">Transmembrane</keyword>
<dbReference type="Gene3D" id="1.10.287.630">
    <property type="entry name" value="Helix hairpin bin"/>
    <property type="match status" value="1"/>
</dbReference>
<dbReference type="InterPro" id="IPR050866">
    <property type="entry name" value="CNG_cation_channel"/>
</dbReference>
<dbReference type="PANTHER" id="PTHR45638">
    <property type="entry name" value="CYCLIC NUCLEOTIDE-GATED CATION CHANNEL SUBUNIT A"/>
    <property type="match status" value="1"/>
</dbReference>
<evidence type="ECO:0000256" key="6">
    <source>
        <dbReference type="ARBA" id="ARBA00023136"/>
    </source>
</evidence>
<dbReference type="GO" id="GO:0030553">
    <property type="term" value="F:cGMP binding"/>
    <property type="evidence" value="ECO:0007669"/>
    <property type="project" value="TreeGrafter"/>
</dbReference>
<dbReference type="SUPFAM" id="SSF51206">
    <property type="entry name" value="cAMP-binding domain-like"/>
    <property type="match status" value="1"/>
</dbReference>
<keyword evidence="4" id="KW-1133">Transmembrane helix</keyword>
<dbReference type="Gene3D" id="2.60.120.10">
    <property type="entry name" value="Jelly Rolls"/>
    <property type="match status" value="1"/>
</dbReference>
<keyword evidence="5" id="KW-0406">Ion transport</keyword>
<keyword evidence="8" id="KW-0407">Ion channel</keyword>
<evidence type="ECO:0000313" key="12">
    <source>
        <dbReference type="Proteomes" id="UP000735302"/>
    </source>
</evidence>
<feature type="compositionally biased region" description="Basic and acidic residues" evidence="9">
    <location>
        <begin position="350"/>
        <end position="367"/>
    </location>
</feature>
<proteinExistence type="predicted"/>
<dbReference type="PROSITE" id="PS00888">
    <property type="entry name" value="CNMP_BINDING_1"/>
    <property type="match status" value="1"/>
</dbReference>
<dbReference type="AlphaFoldDB" id="A0AAV4DPE8"/>
<dbReference type="InterPro" id="IPR018490">
    <property type="entry name" value="cNMP-bd_dom_sf"/>
</dbReference>
<dbReference type="GO" id="GO:0044877">
    <property type="term" value="F:protein-containing complex binding"/>
    <property type="evidence" value="ECO:0007669"/>
    <property type="project" value="TreeGrafter"/>
</dbReference>
<evidence type="ECO:0000256" key="4">
    <source>
        <dbReference type="ARBA" id="ARBA00022989"/>
    </source>
</evidence>
<evidence type="ECO:0000256" key="8">
    <source>
        <dbReference type="ARBA" id="ARBA00023303"/>
    </source>
</evidence>
<keyword evidence="6" id="KW-0472">Membrane</keyword>
<feature type="region of interest" description="Disordered" evidence="9">
    <location>
        <begin position="338"/>
        <end position="367"/>
    </location>
</feature>
<evidence type="ECO:0000256" key="3">
    <source>
        <dbReference type="ARBA" id="ARBA00022692"/>
    </source>
</evidence>
<dbReference type="InterPro" id="IPR000595">
    <property type="entry name" value="cNMP-bd_dom"/>
</dbReference>
<dbReference type="SUPFAM" id="SSF81324">
    <property type="entry name" value="Voltage-gated potassium channels"/>
    <property type="match status" value="1"/>
</dbReference>
<evidence type="ECO:0000259" key="10">
    <source>
        <dbReference type="PROSITE" id="PS50042"/>
    </source>
</evidence>
<dbReference type="Proteomes" id="UP000735302">
    <property type="component" value="Unassembled WGS sequence"/>
</dbReference>
<dbReference type="PROSITE" id="PS00889">
    <property type="entry name" value="CNMP_BINDING_2"/>
    <property type="match status" value="1"/>
</dbReference>
<evidence type="ECO:0000256" key="2">
    <source>
        <dbReference type="ARBA" id="ARBA00022448"/>
    </source>
</evidence>
<evidence type="ECO:0000256" key="7">
    <source>
        <dbReference type="ARBA" id="ARBA00023286"/>
    </source>
</evidence>
<dbReference type="PROSITE" id="PS50042">
    <property type="entry name" value="CNMP_BINDING_3"/>
    <property type="match status" value="1"/>
</dbReference>